<proteinExistence type="predicted"/>
<keyword evidence="3" id="KW-1185">Reference proteome</keyword>
<dbReference type="AlphaFoldDB" id="A0A9P7FX71"/>
<gene>
    <name evidence="2" type="ORF">DXG03_003550</name>
</gene>
<reference evidence="2" key="2">
    <citation type="submission" date="2021-10" db="EMBL/GenBank/DDBJ databases">
        <title>Phylogenomics reveals ancestral predisposition of the termite-cultivated fungus Termitomyces towards a domesticated lifestyle.</title>
        <authorList>
            <person name="Auxier B."/>
            <person name="Grum-Grzhimaylo A."/>
            <person name="Cardenas M.E."/>
            <person name="Lodge J.D."/>
            <person name="Laessoe T."/>
            <person name="Pedersen O."/>
            <person name="Smith M.E."/>
            <person name="Kuyper T.W."/>
            <person name="Franco-Molano E.A."/>
            <person name="Baroni T.J."/>
            <person name="Aanen D.K."/>
        </authorList>
    </citation>
    <scope>NUCLEOTIDE SEQUENCE</scope>
    <source>
        <strain evidence="2">AP01</strain>
        <tissue evidence="2">Mycelium</tissue>
    </source>
</reference>
<keyword evidence="1" id="KW-1133">Transmembrane helix</keyword>
<keyword evidence="1" id="KW-0812">Transmembrane</keyword>
<evidence type="ECO:0000313" key="2">
    <source>
        <dbReference type="EMBL" id="KAG5639788.1"/>
    </source>
</evidence>
<sequence>MSAPVASTSTVVAAAVDLEAQNSTSLPAPTPVLTYVSRAPPSVVPLERNPLDEFFGYTFSAARTHESRHDLSAAEVPPPYVEDLPPTYALKAPEPLTLARYLFKFGFLFPPFWIMGAWILWSPLRAPSDETDPEGWMPEKTEAERKRIIEDMRRVEVRWALRCLWALMIFILLGVIGGIAAWAIMRS</sequence>
<evidence type="ECO:0000313" key="3">
    <source>
        <dbReference type="Proteomes" id="UP000775547"/>
    </source>
</evidence>
<feature type="transmembrane region" description="Helical" evidence="1">
    <location>
        <begin position="159"/>
        <end position="184"/>
    </location>
</feature>
<dbReference type="OrthoDB" id="3358294at2759"/>
<comment type="caution">
    <text evidence="2">The sequence shown here is derived from an EMBL/GenBank/DDBJ whole genome shotgun (WGS) entry which is preliminary data.</text>
</comment>
<dbReference type="EMBL" id="JABCKV010002111">
    <property type="protein sequence ID" value="KAG5639788.1"/>
    <property type="molecule type" value="Genomic_DNA"/>
</dbReference>
<reference evidence="2" key="1">
    <citation type="submission" date="2020-07" db="EMBL/GenBank/DDBJ databases">
        <authorList>
            <person name="Nieuwenhuis M."/>
            <person name="Van De Peppel L.J.J."/>
        </authorList>
    </citation>
    <scope>NUCLEOTIDE SEQUENCE</scope>
    <source>
        <strain evidence="2">AP01</strain>
        <tissue evidence="2">Mycelium</tissue>
    </source>
</reference>
<evidence type="ECO:0000256" key="1">
    <source>
        <dbReference type="SAM" id="Phobius"/>
    </source>
</evidence>
<protein>
    <submittedName>
        <fullName evidence="2">Uncharacterized protein</fullName>
    </submittedName>
</protein>
<name>A0A9P7FX71_9AGAR</name>
<accession>A0A9P7FX71</accession>
<organism evidence="2 3">
    <name type="scientific">Asterophora parasitica</name>
    <dbReference type="NCBI Taxonomy" id="117018"/>
    <lineage>
        <taxon>Eukaryota</taxon>
        <taxon>Fungi</taxon>
        <taxon>Dikarya</taxon>
        <taxon>Basidiomycota</taxon>
        <taxon>Agaricomycotina</taxon>
        <taxon>Agaricomycetes</taxon>
        <taxon>Agaricomycetidae</taxon>
        <taxon>Agaricales</taxon>
        <taxon>Tricholomatineae</taxon>
        <taxon>Lyophyllaceae</taxon>
        <taxon>Asterophora</taxon>
    </lineage>
</organism>
<dbReference type="Proteomes" id="UP000775547">
    <property type="component" value="Unassembled WGS sequence"/>
</dbReference>
<keyword evidence="1" id="KW-0472">Membrane</keyword>